<keyword evidence="7" id="KW-0378">Hydrolase</keyword>
<name>A0A7I8KGZ5_SPIIN</name>
<dbReference type="EC" id="3.1.3.16" evidence="4"/>
<dbReference type="Pfam" id="PF25505">
    <property type="entry name" value="ARM_CPL3"/>
    <property type="match status" value="1"/>
</dbReference>
<evidence type="ECO:0000313" key="18">
    <source>
        <dbReference type="EMBL" id="CAA7396348.1"/>
    </source>
</evidence>
<dbReference type="PROSITE" id="PS50969">
    <property type="entry name" value="FCP1"/>
    <property type="match status" value="1"/>
</dbReference>
<dbReference type="InterPro" id="IPR036420">
    <property type="entry name" value="BRCT_dom_sf"/>
</dbReference>
<proteinExistence type="predicted"/>
<sequence length="1192" mass="132048">MRVAVSHRLPVETLENETLGARVATQGTMPLAVEGEISSDSVEEISEEDFKRQKSPRRPSVRSRRSRMGDEQQYSILQRNYASNLYNFAWARAVQNKPRATFIPEKGTPEVKVRRASVRQQACYVVDSGESNGPMEKEEGELEEGEKEVVDEVASCVSDITDEKVLSLPSEEDGETELAEDIDTQVASVLEELEMVSEEDPEKSLHSCCSRLQKIFNNLQRMMSRNHLPVLDSLLQQAVAGIQAVHSASMKKKDQEKDPLARLLSWVKNQISDLFTDGQMEKINEMIQSVVLDAVEKEIDGNSQLKSTSLLPNTNDCQRNDDHFVTRSPKLELYLYPQTRVDCRLLLDPLVDHDEDSLPSPTRENIPSSSYLKATHISGPARELDQTRDAVVHTCGQDGITVTSYQEKYFHPSFLPSGNELPSPTPSEEGRDDAADSQGEVSSSNPSAARSSSSCAPCPHVVSGSSFANADSQGGQGQSLVRTIELGQGRGMKPIVKSLAQRRDPGLRLVNLETSSGLDCGKQTVSCVNSAGRNGFTAVPTENSSKVRVADELVAENHALKRRRNDLSKSRESGKGGWIVDNNVLVDQPSNSKQAIEDGETVRGKPEIGLADIAGGQIMNSTENVRNERAPSRSNRPVLFLPVLLKDMAVNPTMLMQLMEQQQRLAAEAKQKVASLPPVTMQSFTTSRSRETELSVNVLASRVPTNQTNDGSIRMKPRDPRRILHCYRLQKGEVNGGHSINTQSKESLTTKEQGGQSLGASSPSQSTSLADIAKQFDKNLKNIANGASTPQVSGQTALPSQNVPQPVLTGGEDITTSSQPSTSAMAHETRKPQSCPSWGDVDHLLDGYDDQERTTIQMERTRRIEEQNKMFAARKLCLVLDLDHTLLNSAKFLEIDSIHEDILRKREEQDQERPLRHLFRLPHMGMWTKLRPGIWNFLEKASKLYELHLYTMGNKLYATEMAKVLDPTGQLFAGRVISKGGDGDGFDGDERAPKSKDLDGVLGMESAVVVIDDSARVWPHHKLNLIVVERYTYFPNSRRRFGLLGPSLLEIDRDERPEDGTLASALAVIGRIHQIFFSHHCLSKIDTRTLLASEQRKILAGCCVVFSRIFPIGEVNPHLHPLWQMAEQFGAACSNQIDDQVTHVVANAPGTDKVNWALSKGRFVVHPGWVEASALLYRRAKEHDFAIKPNHS</sequence>
<feature type="region of interest" description="Disordered" evidence="15">
    <location>
        <begin position="35"/>
        <end position="71"/>
    </location>
</feature>
<dbReference type="InterPro" id="IPR057473">
    <property type="entry name" value="ARM_CPL3"/>
</dbReference>
<dbReference type="FunFam" id="3.40.50.1000:FF:000098">
    <property type="entry name" value="RNA polymerase II C-terminal domain phosphatase-like 3"/>
    <property type="match status" value="1"/>
</dbReference>
<evidence type="ECO:0000259" key="16">
    <source>
        <dbReference type="PROSITE" id="PS50172"/>
    </source>
</evidence>
<comment type="catalytic activity">
    <reaction evidence="12">
        <text>O-phospho-L-seryl-[protein] + H2O = L-seryl-[protein] + phosphate</text>
        <dbReference type="Rhea" id="RHEA:20629"/>
        <dbReference type="Rhea" id="RHEA-COMP:9863"/>
        <dbReference type="Rhea" id="RHEA-COMP:11604"/>
        <dbReference type="ChEBI" id="CHEBI:15377"/>
        <dbReference type="ChEBI" id="CHEBI:29999"/>
        <dbReference type="ChEBI" id="CHEBI:43474"/>
        <dbReference type="ChEBI" id="CHEBI:83421"/>
        <dbReference type="EC" id="3.1.3.16"/>
    </reaction>
</comment>
<keyword evidence="8" id="KW-0694">RNA-binding</keyword>
<dbReference type="EMBL" id="LR746268">
    <property type="protein sequence ID" value="CAA7396348.1"/>
    <property type="molecule type" value="Genomic_DNA"/>
</dbReference>
<dbReference type="SUPFAM" id="SSF56784">
    <property type="entry name" value="HAD-like"/>
    <property type="match status" value="1"/>
</dbReference>
<dbReference type="InterPro" id="IPR036412">
    <property type="entry name" value="HAD-like_sf"/>
</dbReference>
<evidence type="ECO:0000256" key="12">
    <source>
        <dbReference type="ARBA" id="ARBA00047761"/>
    </source>
</evidence>
<evidence type="ECO:0000256" key="1">
    <source>
        <dbReference type="ARBA" id="ARBA00001936"/>
    </source>
</evidence>
<dbReference type="FunFam" id="3.40.50.10190:FF:000014">
    <property type="entry name" value="RNA polymerase II C-terminal domain phosphatase-like 3"/>
    <property type="match status" value="1"/>
</dbReference>
<dbReference type="CDD" id="cd07521">
    <property type="entry name" value="HAD_FCP1-like"/>
    <property type="match status" value="1"/>
</dbReference>
<dbReference type="NCBIfam" id="TIGR02250">
    <property type="entry name" value="FCP1_euk"/>
    <property type="match status" value="1"/>
</dbReference>
<dbReference type="GO" id="GO:0009651">
    <property type="term" value="P:response to salt stress"/>
    <property type="evidence" value="ECO:0007669"/>
    <property type="project" value="UniProtKB-ARBA"/>
</dbReference>
<dbReference type="Pfam" id="PF03031">
    <property type="entry name" value="NIF"/>
    <property type="match status" value="1"/>
</dbReference>
<dbReference type="PANTHER" id="PTHR23081">
    <property type="entry name" value="RNA POLYMERASE II CTD PHOSPHATASE"/>
    <property type="match status" value="1"/>
</dbReference>
<evidence type="ECO:0000313" key="19">
    <source>
        <dbReference type="Proteomes" id="UP000663760"/>
    </source>
</evidence>
<feature type="compositionally biased region" description="Polar residues" evidence="15">
    <location>
        <begin position="785"/>
        <end position="804"/>
    </location>
</feature>
<feature type="compositionally biased region" description="Basic residues" evidence="15">
    <location>
        <begin position="53"/>
        <end position="66"/>
    </location>
</feature>
<comment type="subunit">
    <text evidence="14">Interacts with RAP74.</text>
</comment>
<evidence type="ECO:0000256" key="13">
    <source>
        <dbReference type="ARBA" id="ARBA00048336"/>
    </source>
</evidence>
<evidence type="ECO:0000256" key="7">
    <source>
        <dbReference type="ARBA" id="ARBA00022801"/>
    </source>
</evidence>
<evidence type="ECO:0000256" key="2">
    <source>
        <dbReference type="ARBA" id="ARBA00001946"/>
    </source>
</evidence>
<keyword evidence="19" id="KW-1185">Reference proteome</keyword>
<dbReference type="PROSITE" id="PS50172">
    <property type="entry name" value="BRCT"/>
    <property type="match status" value="1"/>
</dbReference>
<dbReference type="InterPro" id="IPR011947">
    <property type="entry name" value="FCP1_euk"/>
</dbReference>
<evidence type="ECO:0000256" key="5">
    <source>
        <dbReference type="ARBA" id="ARBA00022491"/>
    </source>
</evidence>
<feature type="compositionally biased region" description="Low complexity" evidence="15">
    <location>
        <begin position="442"/>
        <end position="455"/>
    </location>
</feature>
<dbReference type="GO" id="GO:0003723">
    <property type="term" value="F:RNA binding"/>
    <property type="evidence" value="ECO:0007669"/>
    <property type="project" value="UniProtKB-KW"/>
</dbReference>
<dbReference type="SMART" id="SM00292">
    <property type="entry name" value="BRCT"/>
    <property type="match status" value="1"/>
</dbReference>
<comment type="subcellular location">
    <subcellularLocation>
        <location evidence="3">Nucleus</location>
    </subcellularLocation>
</comment>
<dbReference type="GO" id="GO:0005634">
    <property type="term" value="C:nucleus"/>
    <property type="evidence" value="ECO:0007669"/>
    <property type="project" value="UniProtKB-SubCell"/>
</dbReference>
<dbReference type="InterPro" id="IPR004274">
    <property type="entry name" value="FCP1_dom"/>
</dbReference>
<dbReference type="Gene3D" id="3.40.50.1000">
    <property type="entry name" value="HAD superfamily/HAD-like"/>
    <property type="match status" value="1"/>
</dbReference>
<accession>A0A7I8KGZ5</accession>
<evidence type="ECO:0000256" key="9">
    <source>
        <dbReference type="ARBA" id="ARBA00023015"/>
    </source>
</evidence>
<evidence type="ECO:0000256" key="10">
    <source>
        <dbReference type="ARBA" id="ARBA00023163"/>
    </source>
</evidence>
<comment type="cofactor">
    <cofactor evidence="1">
        <name>Mn(2+)</name>
        <dbReference type="ChEBI" id="CHEBI:29035"/>
    </cofactor>
</comment>
<dbReference type="Proteomes" id="UP000663760">
    <property type="component" value="Chromosome 5"/>
</dbReference>
<dbReference type="InterPro" id="IPR023214">
    <property type="entry name" value="HAD_sf"/>
</dbReference>
<feature type="domain" description="BRCT" evidence="16">
    <location>
        <begin position="1094"/>
        <end position="1187"/>
    </location>
</feature>
<keyword evidence="9" id="KW-0805">Transcription regulation</keyword>
<dbReference type="GO" id="GO:0046872">
    <property type="term" value="F:metal ion binding"/>
    <property type="evidence" value="ECO:0007669"/>
    <property type="project" value="UniProtKB-KW"/>
</dbReference>
<feature type="compositionally biased region" description="Polar residues" evidence="15">
    <location>
        <begin position="814"/>
        <end position="824"/>
    </location>
</feature>
<keyword evidence="5" id="KW-0678">Repressor</keyword>
<dbReference type="OrthoDB" id="10249888at2759"/>
<dbReference type="Pfam" id="PF00533">
    <property type="entry name" value="BRCT"/>
    <property type="match status" value="1"/>
</dbReference>
<dbReference type="InterPro" id="IPR001357">
    <property type="entry name" value="BRCT_dom"/>
</dbReference>
<feature type="region of interest" description="Disordered" evidence="15">
    <location>
        <begin position="411"/>
        <end position="455"/>
    </location>
</feature>
<dbReference type="SUPFAM" id="SSF52113">
    <property type="entry name" value="BRCT domain"/>
    <property type="match status" value="1"/>
</dbReference>
<reference evidence="18" key="1">
    <citation type="submission" date="2020-02" db="EMBL/GenBank/DDBJ databases">
        <authorList>
            <person name="Scholz U."/>
            <person name="Mascher M."/>
            <person name="Fiebig A."/>
        </authorList>
    </citation>
    <scope>NUCLEOTIDE SEQUENCE</scope>
</reference>
<organism evidence="18 19">
    <name type="scientific">Spirodela intermedia</name>
    <name type="common">Intermediate duckweed</name>
    <dbReference type="NCBI Taxonomy" id="51605"/>
    <lineage>
        <taxon>Eukaryota</taxon>
        <taxon>Viridiplantae</taxon>
        <taxon>Streptophyta</taxon>
        <taxon>Embryophyta</taxon>
        <taxon>Tracheophyta</taxon>
        <taxon>Spermatophyta</taxon>
        <taxon>Magnoliopsida</taxon>
        <taxon>Liliopsida</taxon>
        <taxon>Araceae</taxon>
        <taxon>Lemnoideae</taxon>
        <taxon>Spirodela</taxon>
    </lineage>
</organism>
<dbReference type="PANTHER" id="PTHR23081:SF2">
    <property type="entry name" value="RNA POLYMERASE II C-TERMINAL DOMAIN PHOSPHATASE-LIKE 3"/>
    <property type="match status" value="1"/>
</dbReference>
<dbReference type="SMART" id="SM00577">
    <property type="entry name" value="CPDc"/>
    <property type="match status" value="1"/>
</dbReference>
<dbReference type="CDD" id="cd17729">
    <property type="entry name" value="BRCT_CTDP1"/>
    <property type="match status" value="1"/>
</dbReference>
<comment type="cofactor">
    <cofactor evidence="2">
        <name>Mg(2+)</name>
        <dbReference type="ChEBI" id="CHEBI:18420"/>
    </cofactor>
</comment>
<evidence type="ECO:0000256" key="6">
    <source>
        <dbReference type="ARBA" id="ARBA00022723"/>
    </source>
</evidence>
<evidence type="ECO:0000256" key="8">
    <source>
        <dbReference type="ARBA" id="ARBA00022884"/>
    </source>
</evidence>
<protein>
    <recommendedName>
        <fullName evidence="4">protein-serine/threonine phosphatase</fullName>
        <ecNumber evidence="4">3.1.3.16</ecNumber>
    </recommendedName>
</protein>
<keyword evidence="11" id="KW-0539">Nucleus</keyword>
<gene>
    <name evidence="18" type="ORF">SI8410_05007011</name>
</gene>
<evidence type="ECO:0000259" key="17">
    <source>
        <dbReference type="PROSITE" id="PS50969"/>
    </source>
</evidence>
<dbReference type="InterPro" id="IPR039189">
    <property type="entry name" value="Fcp1"/>
</dbReference>
<keyword evidence="6" id="KW-0479">Metal-binding</keyword>
<keyword evidence="10" id="KW-0804">Transcription</keyword>
<comment type="catalytic activity">
    <reaction evidence="13">
        <text>O-phospho-L-threonyl-[protein] + H2O = L-threonyl-[protein] + phosphate</text>
        <dbReference type="Rhea" id="RHEA:47004"/>
        <dbReference type="Rhea" id="RHEA-COMP:11060"/>
        <dbReference type="Rhea" id="RHEA-COMP:11605"/>
        <dbReference type="ChEBI" id="CHEBI:15377"/>
        <dbReference type="ChEBI" id="CHEBI:30013"/>
        <dbReference type="ChEBI" id="CHEBI:43474"/>
        <dbReference type="ChEBI" id="CHEBI:61977"/>
        <dbReference type="EC" id="3.1.3.16"/>
    </reaction>
</comment>
<evidence type="ECO:0000256" key="3">
    <source>
        <dbReference type="ARBA" id="ARBA00004123"/>
    </source>
</evidence>
<dbReference type="Gene3D" id="3.40.50.10190">
    <property type="entry name" value="BRCT domain"/>
    <property type="match status" value="1"/>
</dbReference>
<feature type="domain" description="FCP1 homology" evidence="17">
    <location>
        <begin position="871"/>
        <end position="1051"/>
    </location>
</feature>
<dbReference type="GO" id="GO:0008420">
    <property type="term" value="F:RNA polymerase II CTD heptapeptide repeat phosphatase activity"/>
    <property type="evidence" value="ECO:0007669"/>
    <property type="project" value="InterPro"/>
</dbReference>
<evidence type="ECO:0000256" key="4">
    <source>
        <dbReference type="ARBA" id="ARBA00013081"/>
    </source>
</evidence>
<feature type="compositionally biased region" description="Polar residues" evidence="15">
    <location>
        <begin position="738"/>
        <end position="768"/>
    </location>
</feature>
<feature type="region of interest" description="Disordered" evidence="15">
    <location>
        <begin position="784"/>
        <end position="837"/>
    </location>
</feature>
<feature type="region of interest" description="Disordered" evidence="15">
    <location>
        <begin position="734"/>
        <end position="768"/>
    </location>
</feature>
<dbReference type="AlphaFoldDB" id="A0A7I8KGZ5"/>
<evidence type="ECO:0000256" key="14">
    <source>
        <dbReference type="ARBA" id="ARBA00063107"/>
    </source>
</evidence>
<evidence type="ECO:0000256" key="11">
    <source>
        <dbReference type="ARBA" id="ARBA00023242"/>
    </source>
</evidence>
<evidence type="ECO:0000256" key="15">
    <source>
        <dbReference type="SAM" id="MobiDB-lite"/>
    </source>
</evidence>